<dbReference type="AlphaFoldDB" id="A0A6F9XLY7"/>
<dbReference type="GO" id="GO:0097351">
    <property type="term" value="F:toxin sequestering activity"/>
    <property type="evidence" value="ECO:0007669"/>
    <property type="project" value="InterPro"/>
</dbReference>
<sequence length="84" mass="9665">MVQNALKVSTWGNSLGIRLPKKIINELNISDGTMLNVKVVDNQIILDPKDEIDKLFSNFDFEEFYKNNKLEEIDFGEPVGNEMF</sequence>
<reference evidence="2" key="1">
    <citation type="submission" date="2019-10" db="EMBL/GenBank/DDBJ databases">
        <title>Lactobacillus agilis SY212 Whole Genome Sequencing Project.</title>
        <authorList>
            <person name="Suzuki S."/>
            <person name="Endo A."/>
            <person name="Maeno S."/>
            <person name="Shiwa Y."/>
            <person name="Matsutani M."/>
            <person name="Kajikawa A."/>
        </authorList>
    </citation>
    <scope>NUCLEOTIDE SEQUENCE</scope>
    <source>
        <strain evidence="2">SY212</strain>
    </source>
</reference>
<evidence type="ECO:0000259" key="1">
    <source>
        <dbReference type="SMART" id="SM00966"/>
    </source>
</evidence>
<dbReference type="Pfam" id="PF04014">
    <property type="entry name" value="MazE_antitoxin"/>
    <property type="match status" value="1"/>
</dbReference>
<name>A0A6F9XLY7_9LACO</name>
<dbReference type="InterPro" id="IPR007159">
    <property type="entry name" value="SpoVT-AbrB_dom"/>
</dbReference>
<dbReference type="EMBL" id="BLAM01000126">
    <property type="protein sequence ID" value="GET06259.1"/>
    <property type="molecule type" value="Genomic_DNA"/>
</dbReference>
<dbReference type="InterPro" id="IPR037914">
    <property type="entry name" value="SpoVT-AbrB_sf"/>
</dbReference>
<accession>A0A6F9XLY7</accession>
<dbReference type="InterPro" id="IPR039052">
    <property type="entry name" value="Antitox_PemI-like"/>
</dbReference>
<comment type="caution">
    <text evidence="2">The sequence shown here is derived from an EMBL/GenBank/DDBJ whole genome shotgun (WGS) entry which is preliminary data.</text>
</comment>
<dbReference type="GO" id="GO:0003677">
    <property type="term" value="F:DNA binding"/>
    <property type="evidence" value="ECO:0007669"/>
    <property type="project" value="InterPro"/>
</dbReference>
<evidence type="ECO:0000313" key="2">
    <source>
        <dbReference type="EMBL" id="GET06259.1"/>
    </source>
</evidence>
<dbReference type="PANTHER" id="PTHR40516">
    <property type="entry name" value="ANTITOXIN CHPS-RELATED"/>
    <property type="match status" value="1"/>
</dbReference>
<dbReference type="RefSeq" id="WP_225440968.1">
    <property type="nucleotide sequence ID" value="NZ_BLAM01000126.1"/>
</dbReference>
<dbReference type="PANTHER" id="PTHR40516:SF1">
    <property type="entry name" value="ANTITOXIN CHPS-RELATED"/>
    <property type="match status" value="1"/>
</dbReference>
<feature type="domain" description="SpoVT-AbrB" evidence="1">
    <location>
        <begin position="9"/>
        <end position="54"/>
    </location>
</feature>
<gene>
    <name evidence="2" type="ORF">SY212_12890</name>
</gene>
<dbReference type="Gene3D" id="2.10.260.10">
    <property type="match status" value="1"/>
</dbReference>
<protein>
    <recommendedName>
        <fullName evidence="1">SpoVT-AbrB domain-containing protein</fullName>
    </recommendedName>
</protein>
<organism evidence="2">
    <name type="scientific">Ligilactobacillus agilis</name>
    <dbReference type="NCBI Taxonomy" id="1601"/>
    <lineage>
        <taxon>Bacteria</taxon>
        <taxon>Bacillati</taxon>
        <taxon>Bacillota</taxon>
        <taxon>Bacilli</taxon>
        <taxon>Lactobacillales</taxon>
        <taxon>Lactobacillaceae</taxon>
        <taxon>Ligilactobacillus</taxon>
    </lineage>
</organism>
<proteinExistence type="predicted"/>
<dbReference type="SMART" id="SM00966">
    <property type="entry name" value="SpoVT_AbrB"/>
    <property type="match status" value="1"/>
</dbReference>
<dbReference type="SUPFAM" id="SSF89447">
    <property type="entry name" value="AbrB/MazE/MraZ-like"/>
    <property type="match status" value="1"/>
</dbReference>
<dbReference type="Proteomes" id="UP000494265">
    <property type="component" value="Unassembled WGS sequence"/>
</dbReference>